<evidence type="ECO:0000256" key="9">
    <source>
        <dbReference type="ARBA" id="ARBA00023242"/>
    </source>
</evidence>
<comment type="subunit">
    <text evidence="10">Component of the 1.8 MDa SAGA transcription coactivator-HAT complex. SAGA is built of 5 distinct domains with specialized functions. Within the SAGA complex, SUS1, SGF11, SGF73 and UBP8 form an additional subcomplex of SAGA called the DUB module (deubiquitination module). Interacts directly with SGF73, SUS1 and UBP8.</text>
</comment>
<dbReference type="Gene3D" id="3.30.160.60">
    <property type="entry name" value="Classic Zinc Finger"/>
    <property type="match status" value="1"/>
</dbReference>
<evidence type="ECO:0000256" key="8">
    <source>
        <dbReference type="ARBA" id="ARBA00023163"/>
    </source>
</evidence>
<protein>
    <recommendedName>
        <fullName evidence="10">SAGA-associated factor 11</fullName>
    </recommendedName>
</protein>
<evidence type="ECO:0000313" key="13">
    <source>
        <dbReference type="Proteomes" id="UP000242525"/>
    </source>
</evidence>
<sequence>MSSDGENDQEINVGKLSLLLLEELLKPIAHEVTSQAIQIEKQIRSQYGPDFVAKPYNTKLPPGVRAKSAQRTELAGRVAYVKASGRDMYGNEKSNDVRYFECLNCSRKIAGSRFAAHMERCLNGRNSRTKGRHMGSMPGSSVPTSGYNSVSASPSPATTPGMSGVLSDTNSTKASPVKGKRKLVASVNATKRQGSEGPPPKTAVSKFFDRDKSKKSQSTPTSPVDWNRINDGNERSASEVSRKKPPLD</sequence>
<dbReference type="GO" id="GO:0005634">
    <property type="term" value="C:nucleus"/>
    <property type="evidence" value="ECO:0007669"/>
    <property type="project" value="UniProtKB-SubCell"/>
</dbReference>
<reference evidence="12" key="1">
    <citation type="submission" date="2014-03" db="EMBL/GenBank/DDBJ databases">
        <authorList>
            <person name="Casaregola S."/>
        </authorList>
    </citation>
    <scope>NUCLEOTIDE SEQUENCE [LARGE SCALE GENOMIC DNA]</scope>
    <source>
        <strain evidence="12">CLIB 918</strain>
    </source>
</reference>
<evidence type="ECO:0000256" key="7">
    <source>
        <dbReference type="ARBA" id="ARBA00023159"/>
    </source>
</evidence>
<feature type="compositionally biased region" description="Basic and acidic residues" evidence="11">
    <location>
        <begin position="231"/>
        <end position="248"/>
    </location>
</feature>
<dbReference type="GO" id="GO:0008270">
    <property type="term" value="F:zinc ion binding"/>
    <property type="evidence" value="ECO:0007669"/>
    <property type="project" value="UniProtKB-KW"/>
</dbReference>
<comment type="subcellular location">
    <subcellularLocation>
        <location evidence="1 10">Nucleus</location>
    </subcellularLocation>
</comment>
<evidence type="ECO:0000256" key="1">
    <source>
        <dbReference type="ARBA" id="ARBA00004123"/>
    </source>
</evidence>
<evidence type="ECO:0000256" key="6">
    <source>
        <dbReference type="ARBA" id="ARBA00023015"/>
    </source>
</evidence>
<name>A0A0J9XIS5_GEOCN</name>
<keyword evidence="7 10" id="KW-0010">Activator</keyword>
<dbReference type="GO" id="GO:0070461">
    <property type="term" value="C:SAGA-type complex"/>
    <property type="evidence" value="ECO:0007669"/>
    <property type="project" value="UniProtKB-ARBA"/>
</dbReference>
<evidence type="ECO:0000256" key="10">
    <source>
        <dbReference type="RuleBase" id="RU261113"/>
    </source>
</evidence>
<evidence type="ECO:0000313" key="12">
    <source>
        <dbReference type="EMBL" id="CDO56875.1"/>
    </source>
</evidence>
<dbReference type="OrthoDB" id="21557at2759"/>
<evidence type="ECO:0000256" key="2">
    <source>
        <dbReference type="ARBA" id="ARBA00022723"/>
    </source>
</evidence>
<evidence type="ECO:0000256" key="4">
    <source>
        <dbReference type="ARBA" id="ARBA00022833"/>
    </source>
</evidence>
<dbReference type="Pfam" id="PF08209">
    <property type="entry name" value="Sgf11"/>
    <property type="match status" value="1"/>
</dbReference>
<gene>
    <name evidence="12" type="ORF">BN980_GECA17s01363g</name>
</gene>
<keyword evidence="4" id="KW-0862">Zinc</keyword>
<dbReference type="AlphaFoldDB" id="A0A0J9XIS5"/>
<keyword evidence="9" id="KW-0539">Nucleus</keyword>
<keyword evidence="13" id="KW-1185">Reference proteome</keyword>
<feature type="compositionally biased region" description="Low complexity" evidence="11">
    <location>
        <begin position="151"/>
        <end position="160"/>
    </location>
</feature>
<keyword evidence="6" id="KW-0805">Transcription regulation</keyword>
<accession>A0A0J9XIS5</accession>
<dbReference type="InterPro" id="IPR013246">
    <property type="entry name" value="SAGA_su_Sgf11"/>
</dbReference>
<feature type="compositionally biased region" description="Polar residues" evidence="11">
    <location>
        <begin position="138"/>
        <end position="150"/>
    </location>
</feature>
<dbReference type="Proteomes" id="UP000242525">
    <property type="component" value="Unassembled WGS sequence"/>
</dbReference>
<keyword evidence="5" id="KW-0156">Chromatin regulator</keyword>
<evidence type="ECO:0000256" key="3">
    <source>
        <dbReference type="ARBA" id="ARBA00022771"/>
    </source>
</evidence>
<comment type="similarity">
    <text evidence="10">Belongs to the SGF11 family.</text>
</comment>
<keyword evidence="3" id="KW-0863">Zinc-finger</keyword>
<dbReference type="EMBL" id="CCBN010000017">
    <property type="protein sequence ID" value="CDO56875.1"/>
    <property type="molecule type" value="Genomic_DNA"/>
</dbReference>
<comment type="function">
    <text evidence="10">Functions as component of the transcription regulatory histone acetylation (HAT) complex SAGA. At the promoters, SAGA is required for recruitment of the basal transcription machinery. It influences RNA polymerase II transcriptional activity through different activities such as TBP interaction and promoter selectivity, interaction with transcription activators, and chromatin modification through histone acetylation and deubiquitination. SAGA acetylates nucleosomal histone H3 to some extent (to form H3K9ac, H3K14ac, H3K18ac and H3K23ac). SAGA interacts with DNA via upstream activating sequences (UASs). Involved in transcriptional regulation of a subset of SAGA-regulated genes. Within the SAGA complex, participates in a subcomplex, that specifically deubiquitinates histones H2B.</text>
</comment>
<evidence type="ECO:0000256" key="5">
    <source>
        <dbReference type="ARBA" id="ARBA00022853"/>
    </source>
</evidence>
<proteinExistence type="inferred from homology"/>
<organism evidence="12 13">
    <name type="scientific">Geotrichum candidum</name>
    <name type="common">Oospora lactis</name>
    <name type="synonym">Dipodascus geotrichum</name>
    <dbReference type="NCBI Taxonomy" id="1173061"/>
    <lineage>
        <taxon>Eukaryota</taxon>
        <taxon>Fungi</taxon>
        <taxon>Dikarya</taxon>
        <taxon>Ascomycota</taxon>
        <taxon>Saccharomycotina</taxon>
        <taxon>Dipodascomycetes</taxon>
        <taxon>Dipodascales</taxon>
        <taxon>Dipodascaceae</taxon>
        <taxon>Geotrichum</taxon>
    </lineage>
</organism>
<feature type="region of interest" description="Disordered" evidence="11">
    <location>
        <begin position="125"/>
        <end position="248"/>
    </location>
</feature>
<dbReference type="GO" id="GO:0006325">
    <property type="term" value="P:chromatin organization"/>
    <property type="evidence" value="ECO:0007669"/>
    <property type="project" value="UniProtKB-KW"/>
</dbReference>
<keyword evidence="2" id="KW-0479">Metal-binding</keyword>
<dbReference type="STRING" id="1173061.A0A0J9XIS5"/>
<evidence type="ECO:0000256" key="11">
    <source>
        <dbReference type="SAM" id="MobiDB-lite"/>
    </source>
</evidence>
<keyword evidence="8" id="KW-0804">Transcription</keyword>
<comment type="caution">
    <text evidence="12">The sequence shown here is derived from an EMBL/GenBank/DDBJ whole genome shotgun (WGS) entry which is preliminary data.</text>
</comment>